<feature type="domain" description="FAD-binding PCMH-type" evidence="2">
    <location>
        <begin position="16"/>
        <end position="189"/>
    </location>
</feature>
<keyword evidence="1 3" id="KW-0560">Oxidoreductase</keyword>
<evidence type="ECO:0000259" key="2">
    <source>
        <dbReference type="PROSITE" id="PS51387"/>
    </source>
</evidence>
<dbReference type="PIRSF" id="PIRSF000136">
    <property type="entry name" value="LGO_GLO"/>
    <property type="match status" value="1"/>
</dbReference>
<dbReference type="Proteomes" id="UP000325466">
    <property type="component" value="Unassembled WGS sequence"/>
</dbReference>
<dbReference type="InterPro" id="IPR016167">
    <property type="entry name" value="FAD-bd_PCMH_sub1"/>
</dbReference>
<dbReference type="GO" id="GO:0003885">
    <property type="term" value="F:D-arabinono-1,4-lactone oxidase activity"/>
    <property type="evidence" value="ECO:0007669"/>
    <property type="project" value="InterPro"/>
</dbReference>
<reference evidence="4" key="3">
    <citation type="submission" date="2022-09" db="EMBL/GenBank/DDBJ databases">
        <title>The genome sequence of Rhodococcus aetherivorans N1.</title>
        <authorList>
            <person name="Jiang W."/>
        </authorList>
    </citation>
    <scope>NUCLEOTIDE SEQUENCE</scope>
    <source>
        <strain evidence="4">N1</strain>
    </source>
</reference>
<dbReference type="PROSITE" id="PS51387">
    <property type="entry name" value="FAD_PCMH"/>
    <property type="match status" value="1"/>
</dbReference>
<accession>A0A059MT46</accession>
<dbReference type="InterPro" id="IPR016171">
    <property type="entry name" value="Vanillyl_alc_oxidase_C-sub2"/>
</dbReference>
<dbReference type="EMBL" id="CP106982">
    <property type="protein sequence ID" value="UYF92789.1"/>
    <property type="molecule type" value="Genomic_DNA"/>
</dbReference>
<dbReference type="AlphaFoldDB" id="A0A059MT46"/>
<reference evidence="3" key="2">
    <citation type="submission" date="2019-10" db="EMBL/GenBank/DDBJ databases">
        <title>Draft genome sequence of Rhodococcus aetherivorans JCM 14343.</title>
        <authorList>
            <person name="Inoue D."/>
            <person name="Nakazawa M."/>
            <person name="Yamamoto N."/>
            <person name="Sei K."/>
            <person name="Ike M."/>
        </authorList>
    </citation>
    <scope>NUCLEOTIDE SEQUENCE</scope>
    <source>
        <strain evidence="3">JCM 14343</strain>
    </source>
</reference>
<sequence>MATDRPAATWRNWARTESATPRAYETPESLDEIAAVVARASERGLRVKAVGAGHSFSGAAVTDGVLVSLDRFTGIEDVRPTSAGALVTVRAGTRLRDLNRLLWDQGLAVPNLGDIDVQSLAGAMSTGTHGTGARFGGLATVARAATVVLADGSVVHCSPDDHPELYEAARLGLGAVGILATITLECVPAFALHAAEAPGTLHDTLAVLERDRLAVDHFEFYWFPHTDRVLTKRNTRLPADAPGAPVGRVRGFVDDEVLANGMFEVVQRVATRAPATIPRLNEFAARTLSPREFVDRSYRVFASPRRVRFREMEYAVPVGSVTDVLTEIDAWLSRNDFRVAFPVEVRFAAADDVWLSTAHGRDSAYLAVHQYHRREHRAYFDAVEAIARAVDGRPHWGKMHGRSAADLRTTYPRFDDFLAVRDRVDPQRTFANPYLDRVLGP</sequence>
<dbReference type="PANTHER" id="PTHR43762">
    <property type="entry name" value="L-GULONOLACTONE OXIDASE"/>
    <property type="match status" value="1"/>
</dbReference>
<protein>
    <submittedName>
        <fullName evidence="4">FAD-binding protein</fullName>
    </submittedName>
    <submittedName>
        <fullName evidence="3">Probable L-gulonolactone oxidase</fullName>
        <ecNumber evidence="3">1.1.3.-</ecNumber>
    </submittedName>
</protein>
<dbReference type="EC" id="1.1.3.-" evidence="3"/>
<keyword evidence="5" id="KW-1185">Reference proteome</keyword>
<dbReference type="InterPro" id="IPR007173">
    <property type="entry name" value="ALO_C"/>
</dbReference>
<dbReference type="InterPro" id="IPR010031">
    <property type="entry name" value="FAD_lactone_oxidase-like"/>
</dbReference>
<evidence type="ECO:0000313" key="6">
    <source>
        <dbReference type="Proteomes" id="UP001163947"/>
    </source>
</evidence>
<dbReference type="InterPro" id="IPR016169">
    <property type="entry name" value="FAD-bd_PCMH_sub2"/>
</dbReference>
<dbReference type="Pfam" id="PF04030">
    <property type="entry name" value="ALO"/>
    <property type="match status" value="1"/>
</dbReference>
<proteinExistence type="predicted"/>
<dbReference type="InterPro" id="IPR006094">
    <property type="entry name" value="Oxid_FAD_bind_N"/>
</dbReference>
<dbReference type="Gene3D" id="3.30.465.10">
    <property type="match status" value="1"/>
</dbReference>
<dbReference type="EMBL" id="BLAH01000110">
    <property type="protein sequence ID" value="GES39046.1"/>
    <property type="molecule type" value="Genomic_DNA"/>
</dbReference>
<dbReference type="NCBIfam" id="TIGR01679">
    <property type="entry name" value="bact_FAD_ox"/>
    <property type="match status" value="1"/>
</dbReference>
<name>A0A059MT46_9NOCA</name>
<dbReference type="Pfam" id="PF01565">
    <property type="entry name" value="FAD_binding_4"/>
    <property type="match status" value="1"/>
</dbReference>
<dbReference type="Gene3D" id="1.10.45.10">
    <property type="entry name" value="Vanillyl-alcohol Oxidase, Chain A, domain 4"/>
    <property type="match status" value="1"/>
</dbReference>
<dbReference type="GO" id="GO:0016020">
    <property type="term" value="C:membrane"/>
    <property type="evidence" value="ECO:0007669"/>
    <property type="project" value="InterPro"/>
</dbReference>
<dbReference type="PANTHER" id="PTHR43762:SF1">
    <property type="entry name" value="D-ARABINONO-1,4-LACTONE OXIDASE"/>
    <property type="match status" value="1"/>
</dbReference>
<dbReference type="GO" id="GO:0071949">
    <property type="term" value="F:FAD binding"/>
    <property type="evidence" value="ECO:0007669"/>
    <property type="project" value="InterPro"/>
</dbReference>
<dbReference type="RefSeq" id="WP_029542516.1">
    <property type="nucleotide sequence ID" value="NZ_BAAAYP010000002.1"/>
</dbReference>
<dbReference type="Proteomes" id="UP001163947">
    <property type="component" value="Chromosome"/>
</dbReference>
<dbReference type="InterPro" id="IPR016166">
    <property type="entry name" value="FAD-bd_PCMH"/>
</dbReference>
<organism evidence="4 6">
    <name type="scientific">Rhodococcus aetherivorans</name>
    <dbReference type="NCBI Taxonomy" id="191292"/>
    <lineage>
        <taxon>Bacteria</taxon>
        <taxon>Bacillati</taxon>
        <taxon>Actinomycetota</taxon>
        <taxon>Actinomycetes</taxon>
        <taxon>Mycobacteriales</taxon>
        <taxon>Nocardiaceae</taxon>
        <taxon>Rhodococcus</taxon>
    </lineage>
</organism>
<dbReference type="SUPFAM" id="SSF56176">
    <property type="entry name" value="FAD-binding/transporter-associated domain-like"/>
    <property type="match status" value="1"/>
</dbReference>
<gene>
    <name evidence="4" type="ORF">OCS65_20260</name>
    <name evidence="3" type="ORF">RAJCM14343_4314</name>
</gene>
<evidence type="ECO:0000313" key="3">
    <source>
        <dbReference type="EMBL" id="GES39046.1"/>
    </source>
</evidence>
<evidence type="ECO:0000256" key="1">
    <source>
        <dbReference type="ARBA" id="ARBA00023002"/>
    </source>
</evidence>
<dbReference type="Gene3D" id="3.30.70.2520">
    <property type="match status" value="1"/>
</dbReference>
<reference evidence="3 5" key="1">
    <citation type="journal article" date="2018" name="Biodegradation">
        <title>1,4-Dioxane degradation characteristics of Rhodococcus aetherivorans JCM 14343.</title>
        <authorList>
            <person name="Inoue D."/>
            <person name="Tsunoda T."/>
            <person name="Yamamoto N."/>
            <person name="Ike M."/>
            <person name="Sei K."/>
        </authorList>
    </citation>
    <scope>NUCLEOTIDE SEQUENCE [LARGE SCALE GENOMIC DNA]</scope>
    <source>
        <strain evidence="3 5">JCM 14343</strain>
    </source>
</reference>
<evidence type="ECO:0000313" key="4">
    <source>
        <dbReference type="EMBL" id="UYF92789.1"/>
    </source>
</evidence>
<evidence type="ECO:0000313" key="5">
    <source>
        <dbReference type="Proteomes" id="UP000325466"/>
    </source>
</evidence>
<dbReference type="GeneID" id="83622802"/>
<dbReference type="Gene3D" id="3.30.43.10">
    <property type="entry name" value="Uridine Diphospho-n-acetylenolpyruvylglucosamine Reductase, domain 2"/>
    <property type="match status" value="1"/>
</dbReference>
<dbReference type="InterPro" id="IPR036318">
    <property type="entry name" value="FAD-bd_PCMH-like_sf"/>
</dbReference>